<organism evidence="1 2">
    <name type="scientific">Smallanthus sonchifolius</name>
    <dbReference type="NCBI Taxonomy" id="185202"/>
    <lineage>
        <taxon>Eukaryota</taxon>
        <taxon>Viridiplantae</taxon>
        <taxon>Streptophyta</taxon>
        <taxon>Embryophyta</taxon>
        <taxon>Tracheophyta</taxon>
        <taxon>Spermatophyta</taxon>
        <taxon>Magnoliopsida</taxon>
        <taxon>eudicotyledons</taxon>
        <taxon>Gunneridae</taxon>
        <taxon>Pentapetalae</taxon>
        <taxon>asterids</taxon>
        <taxon>campanulids</taxon>
        <taxon>Asterales</taxon>
        <taxon>Asteraceae</taxon>
        <taxon>Asteroideae</taxon>
        <taxon>Heliantheae alliance</taxon>
        <taxon>Millerieae</taxon>
        <taxon>Smallanthus</taxon>
    </lineage>
</organism>
<protein>
    <submittedName>
        <fullName evidence="1">Uncharacterized protein</fullName>
    </submittedName>
</protein>
<accession>A0ACB9I7R2</accession>
<name>A0ACB9I7R2_9ASTR</name>
<sequence length="350" mass="38732">MSVMISLKDCHPNPSSDLDHSPNTGILVSLAHNSSTITAFNLLKTLQKSSSDTSLTGTMRFQLPSDPGSSGYDGIPGVEFPYLPNGLSSVVGSCNGILCLYNQEISLCNFSIRRRLIVPRLRCLKPYVKVALGFGFDPVADDYKIVSVYPAGYELDGSNAYIFSLKTESWSAIPSPFTRFDHVKLQRACFFNGILHWVVVGYLTTEKLSFFILTFNLSSHVFGHILLPKTWTIRKITAIKGRLAVVSWGGGGTWIWVMKVYGKAESWCLRYVPETRGASNLIDVFQPIPNGNVFAYCRGSKVHNLKTGRCTQGMKFGPFSDVGMEMYVESLELVDKESATAFGKTVVSWK</sequence>
<dbReference type="EMBL" id="CM042027">
    <property type="protein sequence ID" value="KAI3803097.1"/>
    <property type="molecule type" value="Genomic_DNA"/>
</dbReference>
<comment type="caution">
    <text evidence="1">The sequence shown here is derived from an EMBL/GenBank/DDBJ whole genome shotgun (WGS) entry which is preliminary data.</text>
</comment>
<reference evidence="1 2" key="2">
    <citation type="journal article" date="2022" name="Mol. Ecol. Resour.">
        <title>The genomes of chicory, endive, great burdock and yacon provide insights into Asteraceae paleo-polyploidization history and plant inulin production.</title>
        <authorList>
            <person name="Fan W."/>
            <person name="Wang S."/>
            <person name="Wang H."/>
            <person name="Wang A."/>
            <person name="Jiang F."/>
            <person name="Liu H."/>
            <person name="Zhao H."/>
            <person name="Xu D."/>
            <person name="Zhang Y."/>
        </authorList>
    </citation>
    <scope>NUCLEOTIDE SEQUENCE [LARGE SCALE GENOMIC DNA]</scope>
    <source>
        <strain evidence="2">cv. Yunnan</strain>
        <tissue evidence="1">Leaves</tissue>
    </source>
</reference>
<evidence type="ECO:0000313" key="1">
    <source>
        <dbReference type="EMBL" id="KAI3803097.1"/>
    </source>
</evidence>
<reference evidence="2" key="1">
    <citation type="journal article" date="2022" name="Mol. Ecol. Resour.">
        <title>The genomes of chicory, endive, great burdock and yacon provide insights into Asteraceae palaeo-polyploidization history and plant inulin production.</title>
        <authorList>
            <person name="Fan W."/>
            <person name="Wang S."/>
            <person name="Wang H."/>
            <person name="Wang A."/>
            <person name="Jiang F."/>
            <person name="Liu H."/>
            <person name="Zhao H."/>
            <person name="Xu D."/>
            <person name="Zhang Y."/>
        </authorList>
    </citation>
    <scope>NUCLEOTIDE SEQUENCE [LARGE SCALE GENOMIC DNA]</scope>
    <source>
        <strain evidence="2">cv. Yunnan</strain>
    </source>
</reference>
<proteinExistence type="predicted"/>
<keyword evidence="2" id="KW-1185">Reference proteome</keyword>
<gene>
    <name evidence="1" type="ORF">L1987_31246</name>
</gene>
<dbReference type="Proteomes" id="UP001056120">
    <property type="component" value="Linkage Group LG10"/>
</dbReference>
<evidence type="ECO:0000313" key="2">
    <source>
        <dbReference type="Proteomes" id="UP001056120"/>
    </source>
</evidence>